<dbReference type="Proteomes" id="UP000317496">
    <property type="component" value="Chromosome"/>
</dbReference>
<accession>A0A516GZN2</accession>
<dbReference type="EMBL" id="CP041636">
    <property type="protein sequence ID" value="QDO96991.1"/>
    <property type="molecule type" value="Genomic_DNA"/>
</dbReference>
<name>A0A516GZN2_9PROT</name>
<proteinExistence type="predicted"/>
<organism evidence="1 2">
    <name type="scientific">Ferrovibrio terrae</name>
    <dbReference type="NCBI Taxonomy" id="2594003"/>
    <lineage>
        <taxon>Bacteria</taxon>
        <taxon>Pseudomonadati</taxon>
        <taxon>Pseudomonadota</taxon>
        <taxon>Alphaproteobacteria</taxon>
        <taxon>Rhodospirillales</taxon>
        <taxon>Rhodospirillaceae</taxon>
        <taxon>Ferrovibrio</taxon>
    </lineage>
</organism>
<dbReference type="RefSeq" id="WP_144067972.1">
    <property type="nucleotide sequence ID" value="NZ_CP041636.1"/>
</dbReference>
<evidence type="ECO:0000313" key="2">
    <source>
        <dbReference type="Proteomes" id="UP000317496"/>
    </source>
</evidence>
<reference evidence="1 2" key="1">
    <citation type="submission" date="2019-07" db="EMBL/GenBank/DDBJ databases">
        <title>Genome sequencing for Ferrovibrio sp. K5.</title>
        <authorList>
            <person name="Park S.-J."/>
        </authorList>
    </citation>
    <scope>NUCLEOTIDE SEQUENCE [LARGE SCALE GENOMIC DNA]</scope>
    <source>
        <strain evidence="1 2">K5</strain>
    </source>
</reference>
<gene>
    <name evidence="1" type="ORF">FNB15_06760</name>
</gene>
<protein>
    <submittedName>
        <fullName evidence="1">Uncharacterized protein</fullName>
    </submittedName>
</protein>
<sequence>MSHSQNGETFSVKFRVRSTNVDPEMMLDAARRQGDLMGDFCLKRGQTNARYKRHGYLEFFFPTRQTAREFQNRVEQLCGTAVETKRLRHEA</sequence>
<dbReference type="AlphaFoldDB" id="A0A516GZN2"/>
<evidence type="ECO:0000313" key="1">
    <source>
        <dbReference type="EMBL" id="QDO96991.1"/>
    </source>
</evidence>
<keyword evidence="2" id="KW-1185">Reference proteome</keyword>
<dbReference type="KEGG" id="fer:FNB15_06760"/>